<protein>
    <submittedName>
        <fullName evidence="7">NADH:flavin oxidoreductase</fullName>
    </submittedName>
</protein>
<evidence type="ECO:0000313" key="7">
    <source>
        <dbReference type="EMBL" id="MBC2776634.1"/>
    </source>
</evidence>
<dbReference type="PANTHER" id="PTHR43303:SF4">
    <property type="entry name" value="NADPH DEHYDROGENASE C23G7.10C-RELATED"/>
    <property type="match status" value="1"/>
</dbReference>
<evidence type="ECO:0000259" key="6">
    <source>
        <dbReference type="Pfam" id="PF00724"/>
    </source>
</evidence>
<dbReference type="SUPFAM" id="SSF51395">
    <property type="entry name" value="FMN-linked oxidoreductases"/>
    <property type="match status" value="1"/>
</dbReference>
<dbReference type="GO" id="GO:0050661">
    <property type="term" value="F:NADP binding"/>
    <property type="evidence" value="ECO:0007669"/>
    <property type="project" value="InterPro"/>
</dbReference>
<dbReference type="InterPro" id="IPR013785">
    <property type="entry name" value="Aldolase_TIM"/>
</dbReference>
<evidence type="ECO:0000256" key="4">
    <source>
        <dbReference type="ARBA" id="ARBA00022857"/>
    </source>
</evidence>
<organism evidence="7 8">
    <name type="scientific">Parasphingopyxis marina</name>
    <dbReference type="NCBI Taxonomy" id="2761622"/>
    <lineage>
        <taxon>Bacteria</taxon>
        <taxon>Pseudomonadati</taxon>
        <taxon>Pseudomonadota</taxon>
        <taxon>Alphaproteobacteria</taxon>
        <taxon>Sphingomonadales</taxon>
        <taxon>Sphingomonadaceae</taxon>
        <taxon>Parasphingopyxis</taxon>
    </lineage>
</organism>
<dbReference type="Gene3D" id="3.20.20.70">
    <property type="entry name" value="Aldolase class I"/>
    <property type="match status" value="1"/>
</dbReference>
<dbReference type="RefSeq" id="WP_185799903.1">
    <property type="nucleotide sequence ID" value="NZ_JACJVJ010000001.1"/>
</dbReference>
<keyword evidence="8" id="KW-1185">Reference proteome</keyword>
<keyword evidence="2" id="KW-0285">Flavoprotein</keyword>
<keyword evidence="4" id="KW-0521">NADP</keyword>
<evidence type="ECO:0000256" key="1">
    <source>
        <dbReference type="ARBA" id="ARBA00001917"/>
    </source>
</evidence>
<proteinExistence type="predicted"/>
<keyword evidence="5" id="KW-0560">Oxidoreductase</keyword>
<comment type="cofactor">
    <cofactor evidence="1">
        <name>FMN</name>
        <dbReference type="ChEBI" id="CHEBI:58210"/>
    </cofactor>
</comment>
<dbReference type="GO" id="GO:0010181">
    <property type="term" value="F:FMN binding"/>
    <property type="evidence" value="ECO:0007669"/>
    <property type="project" value="InterPro"/>
</dbReference>
<comment type="caution">
    <text evidence="7">The sequence shown here is derived from an EMBL/GenBank/DDBJ whole genome shotgun (WGS) entry which is preliminary data.</text>
</comment>
<dbReference type="FunFam" id="3.20.20.70:FF:000262">
    <property type="entry name" value="NADH:flavin oxidoreductase"/>
    <property type="match status" value="1"/>
</dbReference>
<name>A0A842HYR4_9SPHN</name>
<evidence type="ECO:0000256" key="3">
    <source>
        <dbReference type="ARBA" id="ARBA00022643"/>
    </source>
</evidence>
<dbReference type="Pfam" id="PF00724">
    <property type="entry name" value="Oxidored_FMN"/>
    <property type="match status" value="1"/>
</dbReference>
<evidence type="ECO:0000256" key="5">
    <source>
        <dbReference type="ARBA" id="ARBA00023002"/>
    </source>
</evidence>
<dbReference type="Proteomes" id="UP000564378">
    <property type="component" value="Unassembled WGS sequence"/>
</dbReference>
<keyword evidence="3" id="KW-0288">FMN</keyword>
<dbReference type="InterPro" id="IPR044152">
    <property type="entry name" value="YqjM-like"/>
</dbReference>
<dbReference type="PANTHER" id="PTHR43303">
    <property type="entry name" value="NADPH DEHYDROGENASE C23G7.10C-RELATED"/>
    <property type="match status" value="1"/>
</dbReference>
<feature type="domain" description="NADH:flavin oxidoreductase/NADH oxidase N-terminal" evidence="6">
    <location>
        <begin position="7"/>
        <end position="350"/>
    </location>
</feature>
<dbReference type="GO" id="GO:0003959">
    <property type="term" value="F:NADPH dehydrogenase activity"/>
    <property type="evidence" value="ECO:0007669"/>
    <property type="project" value="InterPro"/>
</dbReference>
<dbReference type="AlphaFoldDB" id="A0A842HYR4"/>
<dbReference type="CDD" id="cd04747">
    <property type="entry name" value="OYE_like_5_FMN"/>
    <property type="match status" value="1"/>
</dbReference>
<evidence type="ECO:0000313" key="8">
    <source>
        <dbReference type="Proteomes" id="UP000564378"/>
    </source>
</evidence>
<accession>A0A842HYR4</accession>
<dbReference type="EMBL" id="JACJVJ010000001">
    <property type="protein sequence ID" value="MBC2776634.1"/>
    <property type="molecule type" value="Genomic_DNA"/>
</dbReference>
<sequence>MADFRLLFEPFSNGKLNLRNRIVMAPMTRYASADGIPTKEVADYYRRRAEGEVGLVITEGVGIDRRSASRDPSVPNFFGRRALENWRKVVAAVHSCGAEIAPQLWHVGASPPKDPDWDEPVRESPSGIFGEGIERGQAMDEAAIAGTIEAYASAAEETKRMGCGAVELHGAHGYLIDQFFWEVTNRRNDPYGGSSIAERSRFAVETVKAIRSRVGENFPIIFRLSQWKIPDYAAKNAQTPQELEQWLAPLADAGVDIFHCSQRRFWEPEFEGSPLNLAGWAKKVTGCPTITVGSVGLSEAFLDPDARPEIATAPLDDLLARLEREEFDLVAIGRALISDPQWARKVKAGQTNLLIPYNAADLQRLY</sequence>
<dbReference type="InterPro" id="IPR001155">
    <property type="entry name" value="OxRdtase_FMN_N"/>
</dbReference>
<reference evidence="7 8" key="1">
    <citation type="submission" date="2020-08" db="EMBL/GenBank/DDBJ databases">
        <title>Draft genome sequence of Parasphingopyxis sp. GrpM-11.</title>
        <authorList>
            <person name="Oh J."/>
            <person name="Roh D.-H."/>
        </authorList>
    </citation>
    <scope>NUCLEOTIDE SEQUENCE [LARGE SCALE GENOMIC DNA]</scope>
    <source>
        <strain evidence="7 8">GrpM-11</strain>
    </source>
</reference>
<evidence type="ECO:0000256" key="2">
    <source>
        <dbReference type="ARBA" id="ARBA00022630"/>
    </source>
</evidence>
<gene>
    <name evidence="7" type="ORF">H6P80_03270</name>
</gene>